<dbReference type="Pfam" id="PF02347">
    <property type="entry name" value="GDC-P"/>
    <property type="match status" value="1"/>
</dbReference>
<keyword evidence="1" id="KW-0560">Oxidoreductase</keyword>
<gene>
    <name evidence="3" type="ORF">CCE28_18005</name>
</gene>
<evidence type="ECO:0000313" key="4">
    <source>
        <dbReference type="Proteomes" id="UP000216024"/>
    </source>
</evidence>
<evidence type="ECO:0000256" key="1">
    <source>
        <dbReference type="ARBA" id="ARBA00023002"/>
    </source>
</evidence>
<dbReference type="Gene3D" id="3.40.640.10">
    <property type="entry name" value="Type I PLP-dependent aspartate aminotransferase-like (Major domain)"/>
    <property type="match status" value="1"/>
</dbReference>
<dbReference type="PANTHER" id="PTHR42806">
    <property type="entry name" value="GLYCINE CLEAVAGE SYSTEM P-PROTEIN"/>
    <property type="match status" value="1"/>
</dbReference>
<dbReference type="OrthoDB" id="9771867at2"/>
<dbReference type="InterPro" id="IPR015422">
    <property type="entry name" value="PyrdxlP-dep_Trfase_small"/>
</dbReference>
<dbReference type="NCBIfam" id="NF001696">
    <property type="entry name" value="PRK00451.1"/>
    <property type="match status" value="1"/>
</dbReference>
<dbReference type="PANTHER" id="PTHR42806:SF1">
    <property type="entry name" value="GLYCINE DEHYDROGENASE (DECARBOXYLATING)"/>
    <property type="match status" value="1"/>
</dbReference>
<dbReference type="InterPro" id="IPR015421">
    <property type="entry name" value="PyrdxlP-dep_Trfase_major"/>
</dbReference>
<dbReference type="SUPFAM" id="SSF53383">
    <property type="entry name" value="PLP-dependent transferases"/>
    <property type="match status" value="1"/>
</dbReference>
<protein>
    <submittedName>
        <fullName evidence="3">Glycine dehydrogenase (Aminomethyl-transferring)</fullName>
    </submittedName>
</protein>
<reference evidence="3 4" key="1">
    <citation type="submission" date="2017-06" db="EMBL/GenBank/DDBJ databases">
        <title>Draft genome sequence of anaerobic fermentative bacterium Anaeromicrobium sediminis DY2726D isolated from West Pacific Ocean sediments.</title>
        <authorList>
            <person name="Zeng X."/>
        </authorList>
    </citation>
    <scope>NUCLEOTIDE SEQUENCE [LARGE SCALE GENOMIC DNA]</scope>
    <source>
        <strain evidence="3 4">DY2726D</strain>
    </source>
</reference>
<sequence>MESYITNVKDVYMLDETKTDYIEGLCKDVPRKFKSKNIKNLRQGMSDVEILNYLKSIGSKNKSLNDLICFLGAGAYDHYIPATIKHMAMKSHFFHGDIPYRPQIRQGALQVIHEYETMINNLTGMDACNGLIDDGPTACVQGALMACKSTKRKSILISKTVNPQVRSVLKTHMKYRYIDVIEVDMVDGVTDMDKVKDLVKDDVAGIIIQSPNFFGIIEDYTEAEKIIHEKNGLLITYVDPISLGILKRPDEQGADIVVGEAQSFGNSLNYGGPFLGFIATKSELSKNIFGRRIDLSIDEEGRQEFHMKFQGKRAYMDRYNSTSHKLLNVLIGSIYLSTLGKKGLREVAIQCVKNSHYAFDEITKSGKFKPVFNRPFFKEFMITSDLNSSEINEKLLKKGIIGGYEVQRDYDELENSLLLCVTEKRSKKEIDKLSKILEAL</sequence>
<dbReference type="InterPro" id="IPR023010">
    <property type="entry name" value="GcvPA"/>
</dbReference>
<evidence type="ECO:0000313" key="3">
    <source>
        <dbReference type="EMBL" id="PAB57718.1"/>
    </source>
</evidence>
<dbReference type="AlphaFoldDB" id="A0A267MFN4"/>
<dbReference type="InterPro" id="IPR015424">
    <property type="entry name" value="PyrdxlP-dep_Trfase"/>
</dbReference>
<name>A0A267MFN4_9FIRM</name>
<feature type="domain" description="Glycine cleavage system P-protein N-terminal" evidence="2">
    <location>
        <begin position="11"/>
        <end position="437"/>
    </location>
</feature>
<evidence type="ECO:0000259" key="2">
    <source>
        <dbReference type="Pfam" id="PF02347"/>
    </source>
</evidence>
<dbReference type="RefSeq" id="WP_095135123.1">
    <property type="nucleotide sequence ID" value="NZ_NIBG01000023.1"/>
</dbReference>
<dbReference type="GO" id="GO:0009116">
    <property type="term" value="P:nucleoside metabolic process"/>
    <property type="evidence" value="ECO:0007669"/>
    <property type="project" value="InterPro"/>
</dbReference>
<keyword evidence="4" id="KW-1185">Reference proteome</keyword>
<dbReference type="InterPro" id="IPR049315">
    <property type="entry name" value="GDC-P_N"/>
</dbReference>
<dbReference type="EMBL" id="NIBG01000023">
    <property type="protein sequence ID" value="PAB57718.1"/>
    <property type="molecule type" value="Genomic_DNA"/>
</dbReference>
<accession>A0A267MFN4</accession>
<dbReference type="Proteomes" id="UP000216024">
    <property type="component" value="Unassembled WGS sequence"/>
</dbReference>
<comment type="caution">
    <text evidence="3">The sequence shown here is derived from an EMBL/GenBank/DDBJ whole genome shotgun (WGS) entry which is preliminary data.</text>
</comment>
<proteinExistence type="predicted"/>
<dbReference type="Gene3D" id="3.90.1150.10">
    <property type="entry name" value="Aspartate Aminotransferase, domain 1"/>
    <property type="match status" value="1"/>
</dbReference>
<organism evidence="3 4">
    <name type="scientific">Anaeromicrobium sediminis</name>
    <dbReference type="NCBI Taxonomy" id="1478221"/>
    <lineage>
        <taxon>Bacteria</taxon>
        <taxon>Bacillati</taxon>
        <taxon>Bacillota</taxon>
        <taxon>Clostridia</taxon>
        <taxon>Peptostreptococcales</taxon>
        <taxon>Thermotaleaceae</taxon>
        <taxon>Anaeromicrobium</taxon>
    </lineage>
</organism>
<dbReference type="GO" id="GO:0004375">
    <property type="term" value="F:glycine dehydrogenase (decarboxylating) activity"/>
    <property type="evidence" value="ECO:0007669"/>
    <property type="project" value="InterPro"/>
</dbReference>